<reference evidence="1" key="2">
    <citation type="submission" date="2020-06" db="EMBL/GenBank/DDBJ databases">
        <title>Helianthus annuus Genome sequencing and assembly Release 2.</title>
        <authorList>
            <person name="Gouzy J."/>
            <person name="Langlade N."/>
            <person name="Munos S."/>
        </authorList>
    </citation>
    <scope>NUCLEOTIDE SEQUENCE</scope>
    <source>
        <tissue evidence="1">Leaves</tissue>
    </source>
</reference>
<evidence type="ECO:0000313" key="2">
    <source>
        <dbReference type="Proteomes" id="UP000215914"/>
    </source>
</evidence>
<accession>A0A9K3DJM0</accession>
<dbReference type="AlphaFoldDB" id="A0A9K3DJM0"/>
<dbReference type="Gramene" id="mRNA:HanXRQr2_Chr17g0807051">
    <property type="protein sequence ID" value="mRNA:HanXRQr2_Chr17g0807051"/>
    <property type="gene ID" value="HanXRQr2_Chr17g0807051"/>
</dbReference>
<dbReference type="EMBL" id="MNCJ02000332">
    <property type="protein sequence ID" value="KAF5755809.1"/>
    <property type="molecule type" value="Genomic_DNA"/>
</dbReference>
<name>A0A9K3DJM0_HELAN</name>
<dbReference type="Proteomes" id="UP000215914">
    <property type="component" value="Unassembled WGS sequence"/>
</dbReference>
<sequence length="158" mass="17375">MASDLYAVAPSLTLNLNNDGTTCNSGTIITPSHLPPRFRSVCYGSIANPTHLSHSRSELELIDTKPNWVKGDTWVIMVVKLKLGVMWLLEGERERYEAGCRGGGGVVVGIGGGCGVGKLKGLLKEKGVCGRNLWKKKKIVIMQKQRRKISWKKQGIMR</sequence>
<keyword evidence="2" id="KW-1185">Reference proteome</keyword>
<proteinExistence type="predicted"/>
<comment type="caution">
    <text evidence="1">The sequence shown here is derived from an EMBL/GenBank/DDBJ whole genome shotgun (WGS) entry which is preliminary data.</text>
</comment>
<evidence type="ECO:0000313" key="1">
    <source>
        <dbReference type="EMBL" id="KAF5755809.1"/>
    </source>
</evidence>
<reference evidence="1" key="1">
    <citation type="journal article" date="2017" name="Nature">
        <title>The sunflower genome provides insights into oil metabolism, flowering and Asterid evolution.</title>
        <authorList>
            <person name="Badouin H."/>
            <person name="Gouzy J."/>
            <person name="Grassa C.J."/>
            <person name="Murat F."/>
            <person name="Staton S.E."/>
            <person name="Cottret L."/>
            <person name="Lelandais-Briere C."/>
            <person name="Owens G.L."/>
            <person name="Carrere S."/>
            <person name="Mayjonade B."/>
            <person name="Legrand L."/>
            <person name="Gill N."/>
            <person name="Kane N.C."/>
            <person name="Bowers J.E."/>
            <person name="Hubner S."/>
            <person name="Bellec A."/>
            <person name="Berard A."/>
            <person name="Berges H."/>
            <person name="Blanchet N."/>
            <person name="Boniface M.C."/>
            <person name="Brunel D."/>
            <person name="Catrice O."/>
            <person name="Chaidir N."/>
            <person name="Claudel C."/>
            <person name="Donnadieu C."/>
            <person name="Faraut T."/>
            <person name="Fievet G."/>
            <person name="Helmstetter N."/>
            <person name="King M."/>
            <person name="Knapp S.J."/>
            <person name="Lai Z."/>
            <person name="Le Paslier M.C."/>
            <person name="Lippi Y."/>
            <person name="Lorenzon L."/>
            <person name="Mandel J.R."/>
            <person name="Marage G."/>
            <person name="Marchand G."/>
            <person name="Marquand E."/>
            <person name="Bret-Mestries E."/>
            <person name="Morien E."/>
            <person name="Nambeesan S."/>
            <person name="Nguyen T."/>
            <person name="Pegot-Espagnet P."/>
            <person name="Pouilly N."/>
            <person name="Raftis F."/>
            <person name="Sallet E."/>
            <person name="Schiex T."/>
            <person name="Thomas J."/>
            <person name="Vandecasteele C."/>
            <person name="Vares D."/>
            <person name="Vear F."/>
            <person name="Vautrin S."/>
            <person name="Crespi M."/>
            <person name="Mangin B."/>
            <person name="Burke J.M."/>
            <person name="Salse J."/>
            <person name="Munos S."/>
            <person name="Vincourt P."/>
            <person name="Rieseberg L.H."/>
            <person name="Langlade N.B."/>
        </authorList>
    </citation>
    <scope>NUCLEOTIDE SEQUENCE</scope>
    <source>
        <tissue evidence="1">Leaves</tissue>
    </source>
</reference>
<gene>
    <name evidence="1" type="ORF">HanXRQr2_Chr17g0807051</name>
</gene>
<organism evidence="1 2">
    <name type="scientific">Helianthus annuus</name>
    <name type="common">Common sunflower</name>
    <dbReference type="NCBI Taxonomy" id="4232"/>
    <lineage>
        <taxon>Eukaryota</taxon>
        <taxon>Viridiplantae</taxon>
        <taxon>Streptophyta</taxon>
        <taxon>Embryophyta</taxon>
        <taxon>Tracheophyta</taxon>
        <taxon>Spermatophyta</taxon>
        <taxon>Magnoliopsida</taxon>
        <taxon>eudicotyledons</taxon>
        <taxon>Gunneridae</taxon>
        <taxon>Pentapetalae</taxon>
        <taxon>asterids</taxon>
        <taxon>campanulids</taxon>
        <taxon>Asterales</taxon>
        <taxon>Asteraceae</taxon>
        <taxon>Asteroideae</taxon>
        <taxon>Heliantheae alliance</taxon>
        <taxon>Heliantheae</taxon>
        <taxon>Helianthus</taxon>
    </lineage>
</organism>
<protein>
    <submittedName>
        <fullName evidence="1">Uncharacterized protein</fullName>
    </submittedName>
</protein>